<dbReference type="Pfam" id="PF01032">
    <property type="entry name" value="FecCD"/>
    <property type="match status" value="1"/>
</dbReference>
<dbReference type="OrthoDB" id="9782305at2"/>
<dbReference type="GO" id="GO:0022857">
    <property type="term" value="F:transmembrane transporter activity"/>
    <property type="evidence" value="ECO:0007669"/>
    <property type="project" value="InterPro"/>
</dbReference>
<feature type="transmembrane region" description="Helical" evidence="9">
    <location>
        <begin position="345"/>
        <end position="366"/>
    </location>
</feature>
<dbReference type="Gene3D" id="1.10.3470.10">
    <property type="entry name" value="ABC transporter involved in vitamin B12 uptake, BtuC"/>
    <property type="match status" value="1"/>
</dbReference>
<protein>
    <submittedName>
        <fullName evidence="10">Iron chelate uptake ABC transporter, FeCT family, permease protein</fullName>
    </submittedName>
</protein>
<organism evidence="10 11">
    <name type="scientific">Slackia exigua (strain ATCC 700122 / DSM 15923 / CIP 105133 / JCM 11022 / KCTC 5966 / S-7)</name>
    <dbReference type="NCBI Taxonomy" id="649764"/>
    <lineage>
        <taxon>Bacteria</taxon>
        <taxon>Bacillati</taxon>
        <taxon>Actinomycetota</taxon>
        <taxon>Coriobacteriia</taxon>
        <taxon>Eggerthellales</taxon>
        <taxon>Eggerthellaceae</taxon>
        <taxon>Slackia</taxon>
    </lineage>
</organism>
<evidence type="ECO:0000256" key="8">
    <source>
        <dbReference type="SAM" id="MobiDB-lite"/>
    </source>
</evidence>
<feature type="transmembrane region" description="Helical" evidence="9">
    <location>
        <begin position="320"/>
        <end position="339"/>
    </location>
</feature>
<dbReference type="Proteomes" id="UP000006001">
    <property type="component" value="Unassembled WGS sequence"/>
</dbReference>
<feature type="transmembrane region" description="Helical" evidence="9">
    <location>
        <begin position="134"/>
        <end position="153"/>
    </location>
</feature>
<keyword evidence="3" id="KW-0813">Transport</keyword>
<feature type="transmembrane region" description="Helical" evidence="9">
    <location>
        <begin position="278"/>
        <end position="308"/>
    </location>
</feature>
<dbReference type="PANTHER" id="PTHR30472:SF70">
    <property type="entry name" value="MOLYBDATE IMPORT SYSTEM PERMEASE PROTEIN MOLB"/>
    <property type="match status" value="1"/>
</dbReference>
<dbReference type="STRING" id="649764.HMPREF0762_01867"/>
<evidence type="ECO:0000256" key="7">
    <source>
        <dbReference type="ARBA" id="ARBA00023136"/>
    </source>
</evidence>
<feature type="transmembrane region" description="Helical" evidence="9">
    <location>
        <begin position="234"/>
        <end position="254"/>
    </location>
</feature>
<evidence type="ECO:0000256" key="3">
    <source>
        <dbReference type="ARBA" id="ARBA00022448"/>
    </source>
</evidence>
<dbReference type="HOGENOM" id="CLU_013016_0_2_11"/>
<evidence type="ECO:0000256" key="1">
    <source>
        <dbReference type="ARBA" id="ARBA00004651"/>
    </source>
</evidence>
<feature type="transmembrane region" description="Helical" evidence="9">
    <location>
        <begin position="160"/>
        <end position="180"/>
    </location>
</feature>
<dbReference type="PANTHER" id="PTHR30472">
    <property type="entry name" value="FERRIC ENTEROBACTIN TRANSPORT SYSTEM PERMEASE PROTEIN"/>
    <property type="match status" value="1"/>
</dbReference>
<dbReference type="FunFam" id="1.10.3470.10:FF:000001">
    <property type="entry name" value="Vitamin B12 ABC transporter permease BtuC"/>
    <property type="match status" value="1"/>
</dbReference>
<evidence type="ECO:0000256" key="4">
    <source>
        <dbReference type="ARBA" id="ARBA00022475"/>
    </source>
</evidence>
<accession>D0WJ42</accession>
<keyword evidence="6 9" id="KW-1133">Transmembrane helix</keyword>
<gene>
    <name evidence="10" type="ORF">HMPREF0762_01867</name>
</gene>
<dbReference type="CDD" id="cd06550">
    <property type="entry name" value="TM_ABC_iron-siderophores_like"/>
    <property type="match status" value="1"/>
</dbReference>
<dbReference type="InterPro" id="IPR000522">
    <property type="entry name" value="ABC_transptr_permease_BtuC"/>
</dbReference>
<comment type="caution">
    <text evidence="10">The sequence shown here is derived from an EMBL/GenBank/DDBJ whole genome shotgun (WGS) entry which is preliminary data.</text>
</comment>
<feature type="region of interest" description="Disordered" evidence="8">
    <location>
        <begin position="1"/>
        <end position="25"/>
    </location>
</feature>
<reference evidence="10" key="1">
    <citation type="submission" date="2009-10" db="EMBL/GenBank/DDBJ databases">
        <authorList>
            <person name="Weinstock G."/>
            <person name="Sodergren E."/>
            <person name="Clifton S."/>
            <person name="Fulton L."/>
            <person name="Fulton B."/>
            <person name="Courtney L."/>
            <person name="Fronick C."/>
            <person name="Harrison M."/>
            <person name="Strong C."/>
            <person name="Farmer C."/>
            <person name="Delahaunty K."/>
            <person name="Markovic C."/>
            <person name="Hall O."/>
            <person name="Minx P."/>
            <person name="Tomlinson C."/>
            <person name="Mitreva M."/>
            <person name="Nelson J."/>
            <person name="Hou S."/>
            <person name="Wollam A."/>
            <person name="Pepin K.H."/>
            <person name="Johnson M."/>
            <person name="Bhonagiri V."/>
            <person name="Nash W.E."/>
            <person name="Warren W."/>
            <person name="Chinwalla A."/>
            <person name="Mardis E.R."/>
            <person name="Wilson R.K."/>
        </authorList>
    </citation>
    <scope>NUCLEOTIDE SEQUENCE [LARGE SCALE GENOMIC DNA]</scope>
    <source>
        <strain evidence="10">ATCC 700122</strain>
    </source>
</reference>
<evidence type="ECO:0000256" key="9">
    <source>
        <dbReference type="SAM" id="Phobius"/>
    </source>
</evidence>
<proteinExistence type="inferred from homology"/>
<comment type="subcellular location">
    <subcellularLocation>
        <location evidence="1">Cell membrane</location>
        <topology evidence="1">Multi-pass membrane protein</topology>
    </subcellularLocation>
</comment>
<keyword evidence="4" id="KW-1003">Cell membrane</keyword>
<dbReference type="eggNOG" id="COG0609">
    <property type="taxonomic scope" value="Bacteria"/>
</dbReference>
<dbReference type="AlphaFoldDB" id="D0WJ42"/>
<evidence type="ECO:0000256" key="2">
    <source>
        <dbReference type="ARBA" id="ARBA00007935"/>
    </source>
</evidence>
<dbReference type="SUPFAM" id="SSF81345">
    <property type="entry name" value="ABC transporter involved in vitamin B12 uptake, BtuC"/>
    <property type="match status" value="1"/>
</dbReference>
<dbReference type="InterPro" id="IPR037294">
    <property type="entry name" value="ABC_BtuC-like"/>
</dbReference>
<dbReference type="GO" id="GO:0033214">
    <property type="term" value="P:siderophore-iron import into cell"/>
    <property type="evidence" value="ECO:0007669"/>
    <property type="project" value="TreeGrafter"/>
</dbReference>
<dbReference type="GeneID" id="85008085"/>
<dbReference type="GO" id="GO:0005886">
    <property type="term" value="C:plasma membrane"/>
    <property type="evidence" value="ECO:0007669"/>
    <property type="project" value="UniProtKB-SubCell"/>
</dbReference>
<sequence>MTDVEKPAETPEGMRTARSGKTRPGRFAAEDATVEGARQIPLGIVLVACGIVVVLLAVASLGIGRFSIDVGTTLAILASPFTGQEATWTPNEYNVIMNIRLPRVVAAFLVGAALALSGASYQGVFQNPLVSPDILGVSYGACVGAALSILLYMNTWQTQIFAFVGGLITVFVTVNIPKLMHRRSNVMMVLSGVIVGGFMSSILGLMKYVADPDTQLAEIVYWQLGSIAKVDFKVLVYTAPVMIVAAVVLVAMRWRLNLISLGEQDARSLGVDLKRERAVIIVASTLLTASAVSIAGTIGWVGLIIPHVTRRIVGSDNKRLIPTVILVAAAFMMVVDLFARNISGYEIPLGILTGLVGAPIFGYILIKQRDVD</sequence>
<evidence type="ECO:0000256" key="5">
    <source>
        <dbReference type="ARBA" id="ARBA00022692"/>
    </source>
</evidence>
<comment type="similarity">
    <text evidence="2">Belongs to the binding-protein-dependent transport system permease family. FecCD subfamily.</text>
</comment>
<keyword evidence="11" id="KW-1185">Reference proteome</keyword>
<evidence type="ECO:0000256" key="6">
    <source>
        <dbReference type="ARBA" id="ARBA00022989"/>
    </source>
</evidence>
<evidence type="ECO:0000313" key="10">
    <source>
        <dbReference type="EMBL" id="EEZ60390.1"/>
    </source>
</evidence>
<feature type="transmembrane region" description="Helical" evidence="9">
    <location>
        <begin position="186"/>
        <end position="206"/>
    </location>
</feature>
<evidence type="ECO:0000313" key="11">
    <source>
        <dbReference type="Proteomes" id="UP000006001"/>
    </source>
</evidence>
<dbReference type="EMBL" id="ACUX02000019">
    <property type="protein sequence ID" value="EEZ60390.1"/>
    <property type="molecule type" value="Genomic_DNA"/>
</dbReference>
<feature type="transmembrane region" description="Helical" evidence="9">
    <location>
        <begin position="40"/>
        <end position="63"/>
    </location>
</feature>
<feature type="transmembrane region" description="Helical" evidence="9">
    <location>
        <begin position="104"/>
        <end position="122"/>
    </location>
</feature>
<name>D0WJ42_SLAES</name>
<keyword evidence="5 9" id="KW-0812">Transmembrane</keyword>
<keyword evidence="7 9" id="KW-0472">Membrane</keyword>
<dbReference type="RefSeq" id="WP_006363148.1">
    <property type="nucleotide sequence ID" value="NZ_GG700631.1"/>
</dbReference>